<evidence type="ECO:0000256" key="9">
    <source>
        <dbReference type="ARBA" id="ARBA00023209"/>
    </source>
</evidence>
<dbReference type="InterPro" id="IPR050324">
    <property type="entry name" value="CDP-alcohol_PTase-I"/>
</dbReference>
<sequence>MLSGRFLFFCPFVQTVSIRLQKKNNQRVHLTRMEKYSTLYPSIPRMELNNDSLKVPKNIPTTPQKSPNTRGMISHIPLILTWIRIGVIPLFVFAFYLPIAHSSIVCLSIFLFASFSDYLDGYLARKWNCTSSLGSFLDPVADKLLVTIALILLSSTYRGGILLPICTCIIVSREIFVSAWREWMTALGKRERVAVGIWGKLKTTLQMTSISLFLIDRTFPIFGLLLASQITCVVATVLSIYSALSYVQTKPSFVVGE</sequence>
<evidence type="ECO:0000256" key="3">
    <source>
        <dbReference type="ARBA" id="ARBA00022516"/>
    </source>
</evidence>
<dbReference type="PANTHER" id="PTHR14269">
    <property type="entry name" value="CDP-DIACYLGLYCEROL--GLYCEROL-3-PHOSPHATE 3-PHOSPHATIDYLTRANSFERASE-RELATED"/>
    <property type="match status" value="1"/>
</dbReference>
<organism evidence="13 14">
    <name type="scientific">Galdieria partita</name>
    <dbReference type="NCBI Taxonomy" id="83374"/>
    <lineage>
        <taxon>Eukaryota</taxon>
        <taxon>Rhodophyta</taxon>
        <taxon>Bangiophyceae</taxon>
        <taxon>Galdieriales</taxon>
        <taxon>Galdieriaceae</taxon>
        <taxon>Galdieria</taxon>
    </lineage>
</organism>
<keyword evidence="7" id="KW-0443">Lipid metabolism</keyword>
<proteinExistence type="inferred from homology"/>
<name>A0A9C7Q1M5_9RHOD</name>
<comment type="subcellular location">
    <subcellularLocation>
        <location evidence="1">Membrane</location>
        <topology evidence="1">Multi-pass membrane protein</topology>
    </subcellularLocation>
</comment>
<keyword evidence="5 12" id="KW-0812">Transmembrane</keyword>
<evidence type="ECO:0000256" key="8">
    <source>
        <dbReference type="ARBA" id="ARBA00023136"/>
    </source>
</evidence>
<dbReference type="PROSITE" id="PS00379">
    <property type="entry name" value="CDP_ALCOHOL_P_TRANSF"/>
    <property type="match status" value="1"/>
</dbReference>
<dbReference type="GO" id="GO:0008444">
    <property type="term" value="F:CDP-diacylglycerol-glycerol-3-phosphate 3-phosphatidyltransferase activity"/>
    <property type="evidence" value="ECO:0007669"/>
    <property type="project" value="InterPro"/>
</dbReference>
<dbReference type="NCBIfam" id="TIGR00560">
    <property type="entry name" value="pgsA"/>
    <property type="match status" value="1"/>
</dbReference>
<feature type="transmembrane region" description="Helical" evidence="12">
    <location>
        <begin position="221"/>
        <end position="244"/>
    </location>
</feature>
<protein>
    <recommendedName>
        <fullName evidence="15">CDP-diacylglycerol--glycerol-3-phosphate 3-phosphatidyltransferase</fullName>
    </recommendedName>
</protein>
<dbReference type="Proteomes" id="UP001061958">
    <property type="component" value="Unassembled WGS sequence"/>
</dbReference>
<dbReference type="OrthoDB" id="10020554at2759"/>
<evidence type="ECO:0008006" key="15">
    <source>
        <dbReference type="Google" id="ProtNLM"/>
    </source>
</evidence>
<evidence type="ECO:0000256" key="1">
    <source>
        <dbReference type="ARBA" id="ARBA00004141"/>
    </source>
</evidence>
<reference evidence="13" key="2">
    <citation type="submission" date="2022-01" db="EMBL/GenBank/DDBJ databases">
        <authorList>
            <person name="Hirooka S."/>
            <person name="Miyagishima S.Y."/>
        </authorList>
    </citation>
    <scope>NUCLEOTIDE SEQUENCE</scope>
    <source>
        <strain evidence="13">NBRC 102759</strain>
    </source>
</reference>
<reference evidence="13" key="1">
    <citation type="journal article" date="2022" name="Proc. Natl. Acad. Sci. U.S.A.">
        <title>Life cycle and functional genomics of the unicellular red alga Galdieria for elucidating algal and plant evolution and industrial use.</title>
        <authorList>
            <person name="Hirooka S."/>
            <person name="Itabashi T."/>
            <person name="Ichinose T.M."/>
            <person name="Onuma R."/>
            <person name="Fujiwara T."/>
            <person name="Yamashita S."/>
            <person name="Jong L.W."/>
            <person name="Tomita R."/>
            <person name="Iwane A.H."/>
            <person name="Miyagishima S.Y."/>
        </authorList>
    </citation>
    <scope>NUCLEOTIDE SEQUENCE</scope>
    <source>
        <strain evidence="13">NBRC 102759</strain>
    </source>
</reference>
<evidence type="ECO:0000256" key="4">
    <source>
        <dbReference type="ARBA" id="ARBA00022679"/>
    </source>
</evidence>
<keyword evidence="8 12" id="KW-0472">Membrane</keyword>
<evidence type="ECO:0000256" key="7">
    <source>
        <dbReference type="ARBA" id="ARBA00023098"/>
    </source>
</evidence>
<dbReference type="InterPro" id="IPR004570">
    <property type="entry name" value="Phosphatidylglycerol_P_synth"/>
</dbReference>
<dbReference type="Pfam" id="PF01066">
    <property type="entry name" value="CDP-OH_P_transf"/>
    <property type="match status" value="1"/>
</dbReference>
<keyword evidence="3" id="KW-0444">Lipid biosynthesis</keyword>
<evidence type="ECO:0000256" key="12">
    <source>
        <dbReference type="SAM" id="Phobius"/>
    </source>
</evidence>
<keyword evidence="6 12" id="KW-1133">Transmembrane helix</keyword>
<evidence type="ECO:0000313" key="14">
    <source>
        <dbReference type="Proteomes" id="UP001061958"/>
    </source>
</evidence>
<keyword evidence="9" id="KW-0594">Phospholipid biosynthesis</keyword>
<dbReference type="PANTHER" id="PTHR14269:SF62">
    <property type="entry name" value="CDP-DIACYLGLYCEROL--GLYCEROL-3-PHOSPHATE 3-PHOSPHATIDYLTRANSFERASE 1, CHLOROPLASTIC"/>
    <property type="match status" value="1"/>
</dbReference>
<gene>
    <name evidence="13" type="ORF">GpartN1_g6614.t1</name>
</gene>
<dbReference type="InterPro" id="IPR048254">
    <property type="entry name" value="CDP_ALCOHOL_P_TRANSF_CS"/>
</dbReference>
<evidence type="ECO:0000256" key="10">
    <source>
        <dbReference type="ARBA" id="ARBA00023264"/>
    </source>
</evidence>
<dbReference type="InterPro" id="IPR000462">
    <property type="entry name" value="CDP-OH_P_trans"/>
</dbReference>
<comment type="similarity">
    <text evidence="2 11">Belongs to the CDP-alcohol phosphatidyltransferase class-I family.</text>
</comment>
<evidence type="ECO:0000313" key="13">
    <source>
        <dbReference type="EMBL" id="GJQ14823.1"/>
    </source>
</evidence>
<dbReference type="InterPro" id="IPR043130">
    <property type="entry name" value="CDP-OH_PTrfase_TM_dom"/>
</dbReference>
<dbReference type="GO" id="GO:0016020">
    <property type="term" value="C:membrane"/>
    <property type="evidence" value="ECO:0007669"/>
    <property type="project" value="UniProtKB-SubCell"/>
</dbReference>
<accession>A0A9C7Q1M5</accession>
<keyword evidence="10" id="KW-1208">Phospholipid metabolism</keyword>
<comment type="caution">
    <text evidence="13">The sequence shown here is derived from an EMBL/GenBank/DDBJ whole genome shotgun (WGS) entry which is preliminary data.</text>
</comment>
<evidence type="ECO:0000256" key="11">
    <source>
        <dbReference type="RuleBase" id="RU003750"/>
    </source>
</evidence>
<evidence type="ECO:0000256" key="6">
    <source>
        <dbReference type="ARBA" id="ARBA00022989"/>
    </source>
</evidence>
<dbReference type="EMBL" id="BQMJ01000060">
    <property type="protein sequence ID" value="GJQ14823.1"/>
    <property type="molecule type" value="Genomic_DNA"/>
</dbReference>
<keyword evidence="4 11" id="KW-0808">Transferase</keyword>
<dbReference type="GO" id="GO:0046474">
    <property type="term" value="P:glycerophospholipid biosynthetic process"/>
    <property type="evidence" value="ECO:0007669"/>
    <property type="project" value="TreeGrafter"/>
</dbReference>
<evidence type="ECO:0000256" key="2">
    <source>
        <dbReference type="ARBA" id="ARBA00010441"/>
    </source>
</evidence>
<dbReference type="AlphaFoldDB" id="A0A9C7Q1M5"/>
<keyword evidence="14" id="KW-1185">Reference proteome</keyword>
<feature type="transmembrane region" description="Helical" evidence="12">
    <location>
        <begin position="144"/>
        <end position="172"/>
    </location>
</feature>
<dbReference type="Gene3D" id="1.20.120.1760">
    <property type="match status" value="1"/>
</dbReference>
<evidence type="ECO:0000256" key="5">
    <source>
        <dbReference type="ARBA" id="ARBA00022692"/>
    </source>
</evidence>